<name>A0A210R4E9_MIZYE</name>
<gene>
    <name evidence="13" type="ORF">KP79_PYT11626</name>
</gene>
<evidence type="ECO:0000256" key="4">
    <source>
        <dbReference type="ARBA" id="ARBA00022490"/>
    </source>
</evidence>
<dbReference type="GO" id="GO:0016363">
    <property type="term" value="C:nuclear matrix"/>
    <property type="evidence" value="ECO:0007669"/>
    <property type="project" value="TreeGrafter"/>
</dbReference>
<feature type="domain" description="Exportin-1/Importin-beta-like" evidence="11">
    <location>
        <begin position="140"/>
        <end position="288"/>
    </location>
</feature>
<dbReference type="Pfam" id="PF08389">
    <property type="entry name" value="Xpo1"/>
    <property type="match status" value="1"/>
</dbReference>
<dbReference type="SUPFAM" id="SSF48371">
    <property type="entry name" value="ARM repeat"/>
    <property type="match status" value="1"/>
</dbReference>
<dbReference type="FunFam" id="1.25.10.10:FF:000105">
    <property type="entry name" value="Exportin for tRNA"/>
    <property type="match status" value="1"/>
</dbReference>
<protein>
    <recommendedName>
        <fullName evidence="2 10">Exportin-T</fullName>
    </recommendedName>
    <alternativeName>
        <fullName evidence="8 10">Exportin(tRNA)</fullName>
    </alternativeName>
    <alternativeName>
        <fullName evidence="9 10">tRNA exportin</fullName>
    </alternativeName>
</protein>
<dbReference type="GO" id="GO:0005737">
    <property type="term" value="C:cytoplasm"/>
    <property type="evidence" value="ECO:0007669"/>
    <property type="project" value="UniProtKB-SubCell"/>
</dbReference>
<organism evidence="13 14">
    <name type="scientific">Mizuhopecten yessoensis</name>
    <name type="common">Japanese scallop</name>
    <name type="synonym">Patinopecten yessoensis</name>
    <dbReference type="NCBI Taxonomy" id="6573"/>
    <lineage>
        <taxon>Eukaryota</taxon>
        <taxon>Metazoa</taxon>
        <taxon>Spiralia</taxon>
        <taxon>Lophotrochozoa</taxon>
        <taxon>Mollusca</taxon>
        <taxon>Bivalvia</taxon>
        <taxon>Autobranchia</taxon>
        <taxon>Pteriomorphia</taxon>
        <taxon>Pectinida</taxon>
        <taxon>Pectinoidea</taxon>
        <taxon>Pectinidae</taxon>
        <taxon>Mizuhopecten</taxon>
    </lineage>
</organism>
<evidence type="ECO:0000313" key="14">
    <source>
        <dbReference type="Proteomes" id="UP000242188"/>
    </source>
</evidence>
<dbReference type="Proteomes" id="UP000242188">
    <property type="component" value="Unassembled WGS sequence"/>
</dbReference>
<dbReference type="PANTHER" id="PTHR15952:SF11">
    <property type="entry name" value="EXPORTIN-T"/>
    <property type="match status" value="1"/>
</dbReference>
<dbReference type="OrthoDB" id="26399at2759"/>
<dbReference type="EMBL" id="NEDP02000459">
    <property type="protein sequence ID" value="OWF55846.1"/>
    <property type="molecule type" value="Genomic_DNA"/>
</dbReference>
<evidence type="ECO:0000256" key="3">
    <source>
        <dbReference type="ARBA" id="ARBA00022448"/>
    </source>
</evidence>
<evidence type="ECO:0000313" key="13">
    <source>
        <dbReference type="EMBL" id="OWF55846.1"/>
    </source>
</evidence>
<dbReference type="InterPro" id="IPR016024">
    <property type="entry name" value="ARM-type_fold"/>
</dbReference>
<comment type="similarity">
    <text evidence="10">Belongs to the exportin family.</text>
</comment>
<evidence type="ECO:0000256" key="9">
    <source>
        <dbReference type="ARBA" id="ARBA00032199"/>
    </source>
</evidence>
<dbReference type="GO" id="GO:0031267">
    <property type="term" value="F:small GTPase binding"/>
    <property type="evidence" value="ECO:0007669"/>
    <property type="project" value="InterPro"/>
</dbReference>
<reference evidence="13 14" key="1">
    <citation type="journal article" date="2017" name="Nat. Ecol. Evol.">
        <title>Scallop genome provides insights into evolution of bilaterian karyotype and development.</title>
        <authorList>
            <person name="Wang S."/>
            <person name="Zhang J."/>
            <person name="Jiao W."/>
            <person name="Li J."/>
            <person name="Xun X."/>
            <person name="Sun Y."/>
            <person name="Guo X."/>
            <person name="Huan P."/>
            <person name="Dong B."/>
            <person name="Zhang L."/>
            <person name="Hu X."/>
            <person name="Sun X."/>
            <person name="Wang J."/>
            <person name="Zhao C."/>
            <person name="Wang Y."/>
            <person name="Wang D."/>
            <person name="Huang X."/>
            <person name="Wang R."/>
            <person name="Lv J."/>
            <person name="Li Y."/>
            <person name="Zhang Z."/>
            <person name="Liu B."/>
            <person name="Lu W."/>
            <person name="Hui Y."/>
            <person name="Liang J."/>
            <person name="Zhou Z."/>
            <person name="Hou R."/>
            <person name="Li X."/>
            <person name="Liu Y."/>
            <person name="Li H."/>
            <person name="Ning X."/>
            <person name="Lin Y."/>
            <person name="Zhao L."/>
            <person name="Xing Q."/>
            <person name="Dou J."/>
            <person name="Li Y."/>
            <person name="Mao J."/>
            <person name="Guo H."/>
            <person name="Dou H."/>
            <person name="Li T."/>
            <person name="Mu C."/>
            <person name="Jiang W."/>
            <person name="Fu Q."/>
            <person name="Fu X."/>
            <person name="Miao Y."/>
            <person name="Liu J."/>
            <person name="Yu Q."/>
            <person name="Li R."/>
            <person name="Liao H."/>
            <person name="Li X."/>
            <person name="Kong Y."/>
            <person name="Jiang Z."/>
            <person name="Chourrout D."/>
            <person name="Li R."/>
            <person name="Bao Z."/>
        </authorList>
    </citation>
    <scope>NUCLEOTIDE SEQUENCE [LARGE SCALE GENOMIC DNA]</scope>
    <source>
        <strain evidence="13 14">PY_sf001</strain>
    </source>
</reference>
<feature type="domain" description="Exportin-T C-terminal" evidence="12">
    <location>
        <begin position="357"/>
        <end position="855"/>
    </location>
</feature>
<evidence type="ECO:0000256" key="2">
    <source>
        <dbReference type="ARBA" id="ARBA00018928"/>
    </source>
</evidence>
<dbReference type="InterPro" id="IPR011989">
    <property type="entry name" value="ARM-like"/>
</dbReference>
<evidence type="ECO:0000256" key="7">
    <source>
        <dbReference type="ARBA" id="ARBA00023242"/>
    </source>
</evidence>
<sequence>MAVTYGYSACTTGELYHNQQTYEIRSFENTGQRACQYIFSMDEDALRGLSPAADPQTQARALQYFEQLKSVGDGWKLCAESFMNPHYSSNDHVRFFCLQVVEHFLKERYASVNIEDQQMIRNMIGQYLQLQGSSSAADRSFIRNKMGQVISLAFIVDYPHRWPSFFSDLSQALTPSPHLVDIYLRIFLAIDSEVVDRDIVHTNQEIQRNTLIKDTMRDQCIPQLVDTWYQIMITYQTSHPEVCCMCLEVVGKYVSWIDINLIANDKVVAALLRFMSQPLLRESACDCILDIINKGMDSIAKTKLVESFTSVLESQGILSPPEDEEGDFMAKLSKLINGIGVNLIISWQKLSKTGDTEASEMALQALENKVPLMFRFLGDEDDDVSSGVTQFSQDYIALLKQMKPISQKQRQNMEGLLYTVIKKMKYDESYNFEHEGEEEAMFQEYRKQLKTTFNNLAALDSDLVLLTVHTYVTQTLPQWEERDVCDIEIAILLLYTLGEALPATQGQHFSGESNKVTALQEMMRLLVTSRVSCQGHTAVVLQFFETVVRYDKFFNCEPQHIPDTVMAFTDERGFRHPSSQVRSRTSYLFSRFVKSLRSHMQPFLEDILKRIQGLLVINTPDNGYQQLMSGEDQLFLYETAGSLIVNSSLPAEKKQELMKQLLSPIATKFEGLLAKLEAETDERKKLAYAHSINTATALASRVSKGFSNSQTMQLCGCSDTFTHLLRIFLQALNAPTHRQQIQTGVRQYLHRMVVCMEKEILPFVPIVMENLLKKPDAKELHDFIPLMNQLIMKFKRDIGPFLQKVFMPLVQAIYHALTIPADALDQETAEERKMLRRSYFLFLSTLISNNSVDVLGNQAVRSTELCSPGLSWIELANPEVTDETAKTVRHNCGLLYV</sequence>
<evidence type="ECO:0000256" key="8">
    <source>
        <dbReference type="ARBA" id="ARBA00029784"/>
    </source>
</evidence>
<keyword evidence="6 10" id="KW-0694">RNA-binding</keyword>
<comment type="caution">
    <text evidence="13">The sequence shown here is derived from an EMBL/GenBank/DDBJ whole genome shotgun (WGS) entry which is preliminary data.</text>
</comment>
<dbReference type="GO" id="GO:0005643">
    <property type="term" value="C:nuclear pore"/>
    <property type="evidence" value="ECO:0007669"/>
    <property type="project" value="TreeGrafter"/>
</dbReference>
<dbReference type="PANTHER" id="PTHR15952">
    <property type="entry name" value="EXPORTIN-T/LOS1"/>
    <property type="match status" value="1"/>
</dbReference>
<accession>A0A210R4E9</accession>
<dbReference type="STRING" id="6573.A0A210R4E9"/>
<dbReference type="Pfam" id="PF19282">
    <property type="entry name" value="Exportin-T"/>
    <property type="match status" value="1"/>
</dbReference>
<evidence type="ECO:0000259" key="11">
    <source>
        <dbReference type="Pfam" id="PF08389"/>
    </source>
</evidence>
<dbReference type="Gene3D" id="1.25.10.10">
    <property type="entry name" value="Leucine-rich Repeat Variant"/>
    <property type="match status" value="1"/>
</dbReference>
<evidence type="ECO:0000256" key="1">
    <source>
        <dbReference type="ARBA" id="ARBA00004496"/>
    </source>
</evidence>
<dbReference type="AlphaFoldDB" id="A0A210R4E9"/>
<evidence type="ECO:0000256" key="10">
    <source>
        <dbReference type="RuleBase" id="RU366037"/>
    </source>
</evidence>
<dbReference type="InterPro" id="IPR040017">
    <property type="entry name" value="XPOT"/>
</dbReference>
<comment type="subcellular location">
    <subcellularLocation>
        <location evidence="1 10">Cytoplasm</location>
    </subcellularLocation>
    <subcellularLocation>
        <location evidence="10">Nucleus</location>
    </subcellularLocation>
    <text evidence="10">Shuttles between the nucleus and the cytoplasm.</text>
</comment>
<evidence type="ECO:0000259" key="12">
    <source>
        <dbReference type="Pfam" id="PF19282"/>
    </source>
</evidence>
<keyword evidence="5 10" id="KW-0820">tRNA-binding</keyword>
<dbReference type="GO" id="GO:0000049">
    <property type="term" value="F:tRNA binding"/>
    <property type="evidence" value="ECO:0007669"/>
    <property type="project" value="UniProtKB-UniRule"/>
</dbReference>
<keyword evidence="4 10" id="KW-0963">Cytoplasm</keyword>
<keyword evidence="7 10" id="KW-0539">Nucleus</keyword>
<comment type="function">
    <text evidence="10">tRNA nucleus export receptor which facilitates tRNA translocation across the nuclear pore complex.</text>
</comment>
<keyword evidence="14" id="KW-1185">Reference proteome</keyword>
<evidence type="ECO:0000256" key="5">
    <source>
        <dbReference type="ARBA" id="ARBA00022555"/>
    </source>
</evidence>
<dbReference type="InterPro" id="IPR013598">
    <property type="entry name" value="Exportin-1/Importin-b-like"/>
</dbReference>
<dbReference type="GO" id="GO:0071528">
    <property type="term" value="P:tRNA re-export from nucleus"/>
    <property type="evidence" value="ECO:0007669"/>
    <property type="project" value="UniProtKB-UniRule"/>
</dbReference>
<evidence type="ECO:0000256" key="6">
    <source>
        <dbReference type="ARBA" id="ARBA00022884"/>
    </source>
</evidence>
<dbReference type="InterPro" id="IPR045546">
    <property type="entry name" value="Exportin-T_C"/>
</dbReference>
<keyword evidence="3 10" id="KW-0813">Transport</keyword>
<proteinExistence type="inferred from homology"/>